<sequence length="290" mass="31724">MIERTLTGRPPEPRLPTGTVDAQMHMYLPGFPSLPGGPPLPVEPLPDAAAYRQVMDWLGIDRVIITQGNAHQKDNANLLACLAEMGDVARGVAVIDETTSDADIGALSDAGVVGARIMDLPGGAVGLDALEAVDARAHAADWMIAVQFDGNRLLDHLPRLARIRSRWVLDHHGKFFAGVDPDGPEIAALLKMIDRDNVWFKFAGVYESSRDGWPYGDVAAVSRKIAAHAPERIVWGSNWPHNMIRKTEDYPDDARLADLVLGWLSDERARHLALVENPERLFKLPAFAAV</sequence>
<dbReference type="Proteomes" id="UP001055460">
    <property type="component" value="Plasmid pA"/>
</dbReference>
<evidence type="ECO:0000259" key="1">
    <source>
        <dbReference type="Pfam" id="PF04909"/>
    </source>
</evidence>
<dbReference type="InterPro" id="IPR006680">
    <property type="entry name" value="Amidohydro-rel"/>
</dbReference>
<dbReference type="InterPro" id="IPR032466">
    <property type="entry name" value="Metal_Hydrolase"/>
</dbReference>
<dbReference type="PANTHER" id="PTHR35563">
    <property type="entry name" value="BARREL METAL-DEPENDENT HYDROLASE, PUTATIVE (AFU_ORTHOLOGUE AFUA_1G16240)-RELATED"/>
    <property type="match status" value="1"/>
</dbReference>
<keyword evidence="2" id="KW-0614">Plasmid</keyword>
<organism evidence="2 3">
    <name type="scientific">Ensifer adhaerens</name>
    <name type="common">Sinorhizobium morelense</name>
    <dbReference type="NCBI Taxonomy" id="106592"/>
    <lineage>
        <taxon>Bacteria</taxon>
        <taxon>Pseudomonadati</taxon>
        <taxon>Pseudomonadota</taxon>
        <taxon>Alphaproteobacteria</taxon>
        <taxon>Hyphomicrobiales</taxon>
        <taxon>Rhizobiaceae</taxon>
        <taxon>Sinorhizobium/Ensifer group</taxon>
        <taxon>Ensifer</taxon>
    </lineage>
</organism>
<protein>
    <submittedName>
        <fullName evidence="2">Amidohydrolase family protein</fullName>
    </submittedName>
</protein>
<gene>
    <name evidence="2" type="ORF">NE863_25180</name>
</gene>
<evidence type="ECO:0000313" key="2">
    <source>
        <dbReference type="EMBL" id="USJ25760.1"/>
    </source>
</evidence>
<dbReference type="SUPFAM" id="SSF51556">
    <property type="entry name" value="Metallo-dependent hydrolases"/>
    <property type="match status" value="1"/>
</dbReference>
<feature type="domain" description="Amidohydrolase-related" evidence="1">
    <location>
        <begin position="21"/>
        <end position="284"/>
    </location>
</feature>
<dbReference type="RefSeq" id="WP_250806487.1">
    <property type="nucleotide sequence ID" value="NZ_CP098808.1"/>
</dbReference>
<geneLocation type="plasmid" evidence="2 3">
    <name>pA</name>
</geneLocation>
<dbReference type="GO" id="GO:0016787">
    <property type="term" value="F:hydrolase activity"/>
    <property type="evidence" value="ECO:0007669"/>
    <property type="project" value="InterPro"/>
</dbReference>
<dbReference type="Gene3D" id="3.20.20.140">
    <property type="entry name" value="Metal-dependent hydrolases"/>
    <property type="match status" value="1"/>
</dbReference>
<dbReference type="InterPro" id="IPR052358">
    <property type="entry name" value="Aro_Compnd_Degr_Hydrolases"/>
</dbReference>
<evidence type="ECO:0000313" key="3">
    <source>
        <dbReference type="Proteomes" id="UP001055460"/>
    </source>
</evidence>
<dbReference type="Pfam" id="PF04909">
    <property type="entry name" value="Amidohydro_2"/>
    <property type="match status" value="1"/>
</dbReference>
<accession>A0A9Q8YCS1</accession>
<name>A0A9Q8YCS1_ENSAD</name>
<dbReference type="EMBL" id="CP098808">
    <property type="protein sequence ID" value="USJ25760.1"/>
    <property type="molecule type" value="Genomic_DNA"/>
</dbReference>
<dbReference type="PANTHER" id="PTHR35563:SF2">
    <property type="entry name" value="BARREL METAL-DEPENDENT HYDROLASE, PUTATIVE (AFU_ORTHOLOGUE AFUA_1G16240)-RELATED"/>
    <property type="match status" value="1"/>
</dbReference>
<proteinExistence type="predicted"/>
<dbReference type="CDD" id="cd01311">
    <property type="entry name" value="PDC_hydrolase"/>
    <property type="match status" value="1"/>
</dbReference>
<dbReference type="AlphaFoldDB" id="A0A9Q8YCS1"/>
<reference evidence="2" key="1">
    <citation type="submission" date="2022-06" db="EMBL/GenBank/DDBJ databases">
        <title>Physiological and biochemical characterization and genomic elucidation of a strain of the genus Ensifer adhaerens M8 that combines arsenic oxidation and chromium reduction.</title>
        <authorList>
            <person name="Li X."/>
            <person name="Yu c."/>
        </authorList>
    </citation>
    <scope>NUCLEOTIDE SEQUENCE</scope>
    <source>
        <strain evidence="2">M8</strain>
        <plasmid evidence="2">pA</plasmid>
    </source>
</reference>
<dbReference type="InterPro" id="IPR047874">
    <property type="entry name" value="GLI/LigI"/>
</dbReference>